<evidence type="ECO:0000313" key="3">
    <source>
        <dbReference type="Proteomes" id="UP000464577"/>
    </source>
</evidence>
<dbReference type="AlphaFoldDB" id="A0A6P1W5J6"/>
<proteinExistence type="predicted"/>
<evidence type="ECO:0000259" key="1">
    <source>
        <dbReference type="PROSITE" id="PS50943"/>
    </source>
</evidence>
<evidence type="ECO:0000313" key="2">
    <source>
        <dbReference type="EMBL" id="QHV99299.1"/>
    </source>
</evidence>
<dbReference type="InterPro" id="IPR001387">
    <property type="entry name" value="Cro/C1-type_HTH"/>
</dbReference>
<accession>A0A6P1W5J6</accession>
<dbReference type="PROSITE" id="PS50943">
    <property type="entry name" value="HTH_CROC1"/>
    <property type="match status" value="1"/>
</dbReference>
<dbReference type="GO" id="GO:0003677">
    <property type="term" value="F:DNA binding"/>
    <property type="evidence" value="ECO:0007669"/>
    <property type="project" value="InterPro"/>
</dbReference>
<feature type="domain" description="HTH cro/C1-type" evidence="1">
    <location>
        <begin position="7"/>
        <end position="61"/>
    </location>
</feature>
<dbReference type="InterPro" id="IPR010982">
    <property type="entry name" value="Lambda_DNA-bd_dom_sf"/>
</dbReference>
<dbReference type="SMART" id="SM00530">
    <property type="entry name" value="HTH_XRE"/>
    <property type="match status" value="1"/>
</dbReference>
<protein>
    <submittedName>
        <fullName evidence="2">Helix-turn-helix domain-containing protein</fullName>
    </submittedName>
</protein>
<sequence length="210" mass="24424">MSISDKIKAVRKAKGITPTVMARELGIEATNYPRLENRGNRLTYENLEAISKALGITVIELLTWGEEIKEPIVRPEETKKLEKDISRIEELLDYQRDKIKYFKTVIAKFVIESAWEEFIDSTPDPIIVVENEEQAEMGWDYDREAWDSYLNTYIFGTTAFWKLFESGLLDNKVLKEVEGQPDVLIPFDVRMLQARRKKQADKLFGKVDEK</sequence>
<dbReference type="Pfam" id="PF13443">
    <property type="entry name" value="HTH_26"/>
    <property type="match status" value="1"/>
</dbReference>
<dbReference type="EMBL" id="CP045997">
    <property type="protein sequence ID" value="QHV99299.1"/>
    <property type="molecule type" value="Genomic_DNA"/>
</dbReference>
<dbReference type="KEGG" id="senf:GJR95_31695"/>
<dbReference type="RefSeq" id="WP_162389703.1">
    <property type="nucleotide sequence ID" value="NZ_CP045997.1"/>
</dbReference>
<reference evidence="2 3" key="1">
    <citation type="submission" date="2019-11" db="EMBL/GenBank/DDBJ databases">
        <title>Spirosoma endbachense sp. nov., isolated from a natural salt meadow.</title>
        <authorList>
            <person name="Rojas J."/>
            <person name="Ambika Manirajan B."/>
            <person name="Ratering S."/>
            <person name="Suarez C."/>
            <person name="Geissler-Plaum R."/>
            <person name="Schnell S."/>
        </authorList>
    </citation>
    <scope>NUCLEOTIDE SEQUENCE [LARGE SCALE GENOMIC DNA]</scope>
    <source>
        <strain evidence="2 3">I-24</strain>
    </source>
</reference>
<dbReference type="Proteomes" id="UP000464577">
    <property type="component" value="Chromosome"/>
</dbReference>
<dbReference type="Gene3D" id="1.10.260.40">
    <property type="entry name" value="lambda repressor-like DNA-binding domains"/>
    <property type="match status" value="1"/>
</dbReference>
<name>A0A6P1W5J6_9BACT</name>
<dbReference type="SUPFAM" id="SSF47413">
    <property type="entry name" value="lambda repressor-like DNA-binding domains"/>
    <property type="match status" value="1"/>
</dbReference>
<dbReference type="CDD" id="cd00093">
    <property type="entry name" value="HTH_XRE"/>
    <property type="match status" value="1"/>
</dbReference>
<gene>
    <name evidence="2" type="ORF">GJR95_31695</name>
</gene>
<keyword evidence="3" id="KW-1185">Reference proteome</keyword>
<organism evidence="2 3">
    <name type="scientific">Spirosoma endbachense</name>
    <dbReference type="NCBI Taxonomy" id="2666025"/>
    <lineage>
        <taxon>Bacteria</taxon>
        <taxon>Pseudomonadati</taxon>
        <taxon>Bacteroidota</taxon>
        <taxon>Cytophagia</taxon>
        <taxon>Cytophagales</taxon>
        <taxon>Cytophagaceae</taxon>
        <taxon>Spirosoma</taxon>
    </lineage>
</organism>